<sequence length="286" mass="32109">MGTWNFRKQNVIPYIELISLTLLLALNKVNTESEAFSFNHFKPGITDPDLILQGDTRRTQSGLLQLTKVDQNGIPIWNSTGRAIYADPFHVWDSTTGNVASFETRFAFSINQTHPIHADGFVFFMAHRNSKPGKGGGNLGLFDSSEEHKSYQTLAIEFDTFRNSFDPPQVPHIGIDVNSIRSIKTHPFHLHNGQVARVAISYDAFSKILYIALVYPPSGTIYHVTHIVDLKEVLPEWIDVGFSASSGLTPNAAETHDIYSWYFCVSLPEDTDEIAASKNNPFKRCY</sequence>
<keyword evidence="6" id="KW-1185">Reference proteome</keyword>
<evidence type="ECO:0000313" key="6">
    <source>
        <dbReference type="Proteomes" id="UP001386955"/>
    </source>
</evidence>
<reference evidence="5 6" key="1">
    <citation type="submission" date="2024-01" db="EMBL/GenBank/DDBJ databases">
        <title>The genomes of 5 underutilized Papilionoideae crops provide insights into root nodulation and disease resistanc.</title>
        <authorList>
            <person name="Jiang F."/>
        </authorList>
    </citation>
    <scope>NUCLEOTIDE SEQUENCE [LARGE SCALE GENOMIC DNA]</scope>
    <source>
        <strain evidence="5">DUOXIRENSHENG_FW03</strain>
        <tissue evidence="5">Leaves</tissue>
    </source>
</reference>
<dbReference type="GO" id="GO:0030246">
    <property type="term" value="F:carbohydrate binding"/>
    <property type="evidence" value="ECO:0007669"/>
    <property type="project" value="UniProtKB-KW"/>
</dbReference>
<evidence type="ECO:0000256" key="3">
    <source>
        <dbReference type="SAM" id="SignalP"/>
    </source>
</evidence>
<dbReference type="PANTHER" id="PTHR32401:SF45">
    <property type="entry name" value="LECTIN"/>
    <property type="match status" value="1"/>
</dbReference>
<dbReference type="InterPro" id="IPR050258">
    <property type="entry name" value="Leguminous_Lectin"/>
</dbReference>
<comment type="similarity">
    <text evidence="1">Belongs to the leguminous lectin family.</text>
</comment>
<feature type="chain" id="PRO_5042865213" description="Legume lectin domain-containing protein" evidence="3">
    <location>
        <begin position="32"/>
        <end position="286"/>
    </location>
</feature>
<keyword evidence="3" id="KW-0732">Signal</keyword>
<dbReference type="InterPro" id="IPR001220">
    <property type="entry name" value="Legume_lectin_dom"/>
</dbReference>
<dbReference type="Proteomes" id="UP001386955">
    <property type="component" value="Unassembled WGS sequence"/>
</dbReference>
<comment type="caution">
    <text evidence="5">The sequence shown here is derived from an EMBL/GenBank/DDBJ whole genome shotgun (WGS) entry which is preliminary data.</text>
</comment>
<dbReference type="EMBL" id="JAYMYS010000005">
    <property type="protein sequence ID" value="KAK7393171.1"/>
    <property type="molecule type" value="Genomic_DNA"/>
</dbReference>
<dbReference type="Gene3D" id="2.60.120.200">
    <property type="match status" value="1"/>
</dbReference>
<dbReference type="PANTHER" id="PTHR32401">
    <property type="entry name" value="CONCANAVALIN A-LIKE LECTIN FAMILY PROTEIN"/>
    <property type="match status" value="1"/>
</dbReference>
<name>A0AAN9XID6_PSOTE</name>
<gene>
    <name evidence="5" type="ORF">VNO78_21667</name>
</gene>
<keyword evidence="2" id="KW-0430">Lectin</keyword>
<evidence type="ECO:0000313" key="5">
    <source>
        <dbReference type="EMBL" id="KAK7393171.1"/>
    </source>
</evidence>
<accession>A0AAN9XID6</accession>
<dbReference type="PIRSF" id="PIRSF002690">
    <property type="entry name" value="L-type_lectin_plant"/>
    <property type="match status" value="1"/>
</dbReference>
<evidence type="ECO:0000256" key="2">
    <source>
        <dbReference type="ARBA" id="ARBA00022734"/>
    </source>
</evidence>
<dbReference type="SUPFAM" id="SSF49899">
    <property type="entry name" value="Concanavalin A-like lectins/glucanases"/>
    <property type="match status" value="1"/>
</dbReference>
<feature type="signal peptide" evidence="3">
    <location>
        <begin position="1"/>
        <end position="31"/>
    </location>
</feature>
<evidence type="ECO:0000259" key="4">
    <source>
        <dbReference type="Pfam" id="PF00139"/>
    </source>
</evidence>
<evidence type="ECO:0000256" key="1">
    <source>
        <dbReference type="ARBA" id="ARBA00007606"/>
    </source>
</evidence>
<dbReference type="InterPro" id="IPR013320">
    <property type="entry name" value="ConA-like_dom_sf"/>
</dbReference>
<proteinExistence type="inferred from homology"/>
<feature type="domain" description="Legume lectin" evidence="4">
    <location>
        <begin position="34"/>
        <end position="273"/>
    </location>
</feature>
<dbReference type="InterPro" id="IPR016363">
    <property type="entry name" value="L-lectin"/>
</dbReference>
<dbReference type="AlphaFoldDB" id="A0AAN9XID6"/>
<dbReference type="CDD" id="cd06899">
    <property type="entry name" value="lectin_legume_LecRK_Arcelin_ConA"/>
    <property type="match status" value="1"/>
</dbReference>
<dbReference type="Pfam" id="PF00139">
    <property type="entry name" value="Lectin_legB"/>
    <property type="match status" value="1"/>
</dbReference>
<protein>
    <recommendedName>
        <fullName evidence="4">Legume lectin domain-containing protein</fullName>
    </recommendedName>
</protein>
<organism evidence="5 6">
    <name type="scientific">Psophocarpus tetragonolobus</name>
    <name type="common">Winged bean</name>
    <name type="synonym">Dolichos tetragonolobus</name>
    <dbReference type="NCBI Taxonomy" id="3891"/>
    <lineage>
        <taxon>Eukaryota</taxon>
        <taxon>Viridiplantae</taxon>
        <taxon>Streptophyta</taxon>
        <taxon>Embryophyta</taxon>
        <taxon>Tracheophyta</taxon>
        <taxon>Spermatophyta</taxon>
        <taxon>Magnoliopsida</taxon>
        <taxon>eudicotyledons</taxon>
        <taxon>Gunneridae</taxon>
        <taxon>Pentapetalae</taxon>
        <taxon>rosids</taxon>
        <taxon>fabids</taxon>
        <taxon>Fabales</taxon>
        <taxon>Fabaceae</taxon>
        <taxon>Papilionoideae</taxon>
        <taxon>50 kb inversion clade</taxon>
        <taxon>NPAAA clade</taxon>
        <taxon>indigoferoid/millettioid clade</taxon>
        <taxon>Phaseoleae</taxon>
        <taxon>Psophocarpus</taxon>
    </lineage>
</organism>